<keyword evidence="5" id="KW-0547">Nucleotide-binding</keyword>
<dbReference type="InterPro" id="IPR027417">
    <property type="entry name" value="P-loop_NTPase"/>
</dbReference>
<evidence type="ECO:0000313" key="9">
    <source>
        <dbReference type="EMBL" id="VYT06906.1"/>
    </source>
</evidence>
<dbReference type="InterPro" id="IPR013563">
    <property type="entry name" value="Oligopep_ABC_C"/>
</dbReference>
<organism evidence="9">
    <name type="scientific">[Clostridium] nexile</name>
    <dbReference type="NCBI Taxonomy" id="29361"/>
    <lineage>
        <taxon>Bacteria</taxon>
        <taxon>Bacillati</taxon>
        <taxon>Bacillota</taxon>
        <taxon>Clostridia</taxon>
        <taxon>Lachnospirales</taxon>
        <taxon>Lachnospiraceae</taxon>
        <taxon>Tyzzerella</taxon>
    </lineage>
</organism>
<dbReference type="PANTHER" id="PTHR43297">
    <property type="entry name" value="OLIGOPEPTIDE TRANSPORT ATP-BINDING PROTEIN APPD"/>
    <property type="match status" value="1"/>
</dbReference>
<dbReference type="PROSITE" id="PS50893">
    <property type="entry name" value="ABC_TRANSPORTER_2"/>
    <property type="match status" value="1"/>
</dbReference>
<dbReference type="GO" id="GO:0005886">
    <property type="term" value="C:plasma membrane"/>
    <property type="evidence" value="ECO:0007669"/>
    <property type="project" value="UniProtKB-SubCell"/>
</dbReference>
<dbReference type="NCBIfam" id="TIGR01727">
    <property type="entry name" value="oligo_HPY"/>
    <property type="match status" value="1"/>
</dbReference>
<evidence type="ECO:0000256" key="1">
    <source>
        <dbReference type="ARBA" id="ARBA00004202"/>
    </source>
</evidence>
<name>A0A6N2TTX6_9FIRM</name>
<dbReference type="FunFam" id="3.40.50.300:FF:000016">
    <property type="entry name" value="Oligopeptide ABC transporter ATP-binding component"/>
    <property type="match status" value="1"/>
</dbReference>
<reference evidence="9" key="1">
    <citation type="submission" date="2019-11" db="EMBL/GenBank/DDBJ databases">
        <authorList>
            <person name="Feng L."/>
        </authorList>
    </citation>
    <scope>NUCLEOTIDE SEQUENCE</scope>
    <source>
        <strain evidence="9">CnexileLFYP112</strain>
    </source>
</reference>
<dbReference type="CDD" id="cd03257">
    <property type="entry name" value="ABC_NikE_OppD_transporters"/>
    <property type="match status" value="1"/>
</dbReference>
<evidence type="ECO:0000256" key="6">
    <source>
        <dbReference type="ARBA" id="ARBA00022840"/>
    </source>
</evidence>
<gene>
    <name evidence="9" type="primary">oppD</name>
    <name evidence="9" type="ORF">CNLFYP112_00443</name>
</gene>
<evidence type="ECO:0000256" key="5">
    <source>
        <dbReference type="ARBA" id="ARBA00022741"/>
    </source>
</evidence>
<dbReference type="InterPro" id="IPR050388">
    <property type="entry name" value="ABC_Ni/Peptide_Import"/>
</dbReference>
<evidence type="ECO:0000259" key="8">
    <source>
        <dbReference type="PROSITE" id="PS50893"/>
    </source>
</evidence>
<dbReference type="Gene3D" id="3.40.50.300">
    <property type="entry name" value="P-loop containing nucleotide triphosphate hydrolases"/>
    <property type="match status" value="1"/>
</dbReference>
<dbReference type="SUPFAM" id="SSF52540">
    <property type="entry name" value="P-loop containing nucleoside triphosphate hydrolases"/>
    <property type="match status" value="1"/>
</dbReference>
<proteinExistence type="inferred from homology"/>
<feature type="domain" description="ABC transporter" evidence="8">
    <location>
        <begin position="14"/>
        <end position="265"/>
    </location>
</feature>
<evidence type="ECO:0000256" key="3">
    <source>
        <dbReference type="ARBA" id="ARBA00022448"/>
    </source>
</evidence>
<dbReference type="GO" id="GO:0016887">
    <property type="term" value="F:ATP hydrolysis activity"/>
    <property type="evidence" value="ECO:0007669"/>
    <property type="project" value="InterPro"/>
</dbReference>
<keyword evidence="4" id="KW-1003">Cell membrane</keyword>
<dbReference type="PANTHER" id="PTHR43297:SF2">
    <property type="entry name" value="DIPEPTIDE TRANSPORT ATP-BINDING PROTEIN DPPD"/>
    <property type="match status" value="1"/>
</dbReference>
<dbReference type="InterPro" id="IPR003439">
    <property type="entry name" value="ABC_transporter-like_ATP-bd"/>
</dbReference>
<dbReference type="InterPro" id="IPR017871">
    <property type="entry name" value="ABC_transporter-like_CS"/>
</dbReference>
<dbReference type="Pfam" id="PF00005">
    <property type="entry name" value="ABC_tran"/>
    <property type="match status" value="1"/>
</dbReference>
<dbReference type="Pfam" id="PF08352">
    <property type="entry name" value="oligo_HPY"/>
    <property type="match status" value="1"/>
</dbReference>
<evidence type="ECO:0000256" key="2">
    <source>
        <dbReference type="ARBA" id="ARBA00005417"/>
    </source>
</evidence>
<comment type="similarity">
    <text evidence="2">Belongs to the ABC transporter superfamily.</text>
</comment>
<protein>
    <submittedName>
        <fullName evidence="9">Oligopeptide transport ATP-binding protein OppD</fullName>
    </submittedName>
</protein>
<keyword evidence="6 9" id="KW-0067">ATP-binding</keyword>
<dbReference type="SMART" id="SM00382">
    <property type="entry name" value="AAA"/>
    <property type="match status" value="1"/>
</dbReference>
<evidence type="ECO:0000256" key="7">
    <source>
        <dbReference type="ARBA" id="ARBA00023136"/>
    </source>
</evidence>
<dbReference type="GO" id="GO:0015833">
    <property type="term" value="P:peptide transport"/>
    <property type="evidence" value="ECO:0007669"/>
    <property type="project" value="InterPro"/>
</dbReference>
<evidence type="ECO:0000256" key="4">
    <source>
        <dbReference type="ARBA" id="ARBA00022475"/>
    </source>
</evidence>
<accession>A0A6N2TTX6</accession>
<dbReference type="EMBL" id="CACRTG010000012">
    <property type="protein sequence ID" value="VYT06906.1"/>
    <property type="molecule type" value="Genomic_DNA"/>
</dbReference>
<dbReference type="InterPro" id="IPR003593">
    <property type="entry name" value="AAA+_ATPase"/>
</dbReference>
<keyword evidence="3" id="KW-0813">Transport</keyword>
<dbReference type="AlphaFoldDB" id="A0A6N2TTX6"/>
<dbReference type="PROSITE" id="PS00211">
    <property type="entry name" value="ABC_TRANSPORTER_1"/>
    <property type="match status" value="1"/>
</dbReference>
<dbReference type="GO" id="GO:0005524">
    <property type="term" value="F:ATP binding"/>
    <property type="evidence" value="ECO:0007669"/>
    <property type="project" value="UniProtKB-KW"/>
</dbReference>
<sequence length="340" mass="38326">MQAKNNEREQEVLLEMKGLKVSFPIHKKWFPAVDGVDFSVYPGEITGIVGESGSGKSVMSQSILRLKEHDTSVRYEGEILFEKEDLLKRPLSQMRKIRGEKISIIFQDPLNSLSPVHTVGKQLSEILLFHKNISKKEAQERSIEMLKLTGIPNPQNCMKKYPFELSGGMQQRVMIAMALACEPKLLIADEPTTALDVTIQEQILHLIRKLNEKMGMSVLFITHDMGAVSQLCHSVKVMYLGQIVEDAVTEELFSNPLHPYTKGLLSCIPHLGVERDMELPTIHGAVPSISQIPDGCHFCTRCLYADKKCEQQHPPLVEATSGHFVKCWKYVDKENAESEE</sequence>
<keyword evidence="7" id="KW-0472">Membrane</keyword>
<comment type="subcellular location">
    <subcellularLocation>
        <location evidence="1">Cell membrane</location>
        <topology evidence="1">Peripheral membrane protein</topology>
    </subcellularLocation>
</comment>